<dbReference type="RefSeq" id="WP_251802855.1">
    <property type="nucleotide sequence ID" value="NZ_JAMQOL010000054.1"/>
</dbReference>
<organism evidence="1 2">
    <name type="scientific">Paractinoplanes hotanensis</name>
    <dbReference type="NCBI Taxonomy" id="2906497"/>
    <lineage>
        <taxon>Bacteria</taxon>
        <taxon>Bacillati</taxon>
        <taxon>Actinomycetota</taxon>
        <taxon>Actinomycetes</taxon>
        <taxon>Micromonosporales</taxon>
        <taxon>Micromonosporaceae</taxon>
        <taxon>Paractinoplanes</taxon>
    </lineage>
</organism>
<accession>A0ABT0YAT0</accession>
<evidence type="ECO:0000313" key="1">
    <source>
        <dbReference type="EMBL" id="MCM4083144.1"/>
    </source>
</evidence>
<dbReference type="EMBL" id="JAMQOL010000054">
    <property type="protein sequence ID" value="MCM4083144.1"/>
    <property type="molecule type" value="Genomic_DNA"/>
</dbReference>
<protein>
    <submittedName>
        <fullName evidence="1">Uncharacterized protein</fullName>
    </submittedName>
</protein>
<sequence length="55" mass="6167">MSLSLGSRSSVNVCPSRGFLDALLPRMGMETRQATQLRANQRKFLQEATERALDK</sequence>
<keyword evidence="2" id="KW-1185">Reference proteome</keyword>
<reference evidence="1 2" key="1">
    <citation type="submission" date="2022-06" db="EMBL/GenBank/DDBJ databases">
        <title>Actinoplanes abujensis sp. nov., isolated from Nigerian arid soil.</title>
        <authorList>
            <person name="Ding P."/>
        </authorList>
    </citation>
    <scope>NUCLEOTIDE SEQUENCE [LARGE SCALE GENOMIC DNA]</scope>
    <source>
        <strain evidence="2">TRM88002</strain>
    </source>
</reference>
<proteinExistence type="predicted"/>
<dbReference type="Proteomes" id="UP001523216">
    <property type="component" value="Unassembled WGS sequence"/>
</dbReference>
<gene>
    <name evidence="1" type="ORF">LXN57_36895</name>
</gene>
<name>A0ABT0YAT0_9ACTN</name>
<evidence type="ECO:0000313" key="2">
    <source>
        <dbReference type="Proteomes" id="UP001523216"/>
    </source>
</evidence>
<comment type="caution">
    <text evidence="1">The sequence shown here is derived from an EMBL/GenBank/DDBJ whole genome shotgun (WGS) entry which is preliminary data.</text>
</comment>